<evidence type="ECO:0000313" key="2">
    <source>
        <dbReference type="EMBL" id="CAF4350855.1"/>
    </source>
</evidence>
<dbReference type="AlphaFoldDB" id="A0A815S8T5"/>
<evidence type="ECO:0000313" key="1">
    <source>
        <dbReference type="EMBL" id="CAF1486936.1"/>
    </source>
</evidence>
<gene>
    <name evidence="1" type="ORF">GPM918_LOCUS36081</name>
    <name evidence="2" type="ORF">SRO942_LOCUS36810</name>
</gene>
<proteinExistence type="predicted"/>
<dbReference type="Proteomes" id="UP000681722">
    <property type="component" value="Unassembled WGS sequence"/>
</dbReference>
<organism evidence="1 3">
    <name type="scientific">Didymodactylos carnosus</name>
    <dbReference type="NCBI Taxonomy" id="1234261"/>
    <lineage>
        <taxon>Eukaryota</taxon>
        <taxon>Metazoa</taxon>
        <taxon>Spiralia</taxon>
        <taxon>Gnathifera</taxon>
        <taxon>Rotifera</taxon>
        <taxon>Eurotatoria</taxon>
        <taxon>Bdelloidea</taxon>
        <taxon>Philodinida</taxon>
        <taxon>Philodinidae</taxon>
        <taxon>Didymodactylos</taxon>
    </lineage>
</organism>
<dbReference type="OrthoDB" id="10057983at2759"/>
<protein>
    <submittedName>
        <fullName evidence="1">Uncharacterized protein</fullName>
    </submittedName>
</protein>
<keyword evidence="3" id="KW-1185">Reference proteome</keyword>
<dbReference type="EMBL" id="CAJOBC010086979">
    <property type="protein sequence ID" value="CAF4350855.1"/>
    <property type="molecule type" value="Genomic_DNA"/>
</dbReference>
<sequence>DEEKGSDTEQRPPPARSMSLEMAQEICRMYLDNYLSRIPRLPQQRSVHYNSTIQGVYDACVFDVEVTGIPSVAEGSIEALMIEQLTTDSTNMESLYNSLNAGLRKAIDKEIGPVAKEILEVQGYDTSLSLARNNDDVFVVFNNDIRDLAELRKQVGFDVKNGDDVKFEVILYTLSRSLFIQSKRFGVLYTFFSG</sequence>
<name>A0A815S8T5_9BILA</name>
<evidence type="ECO:0000313" key="3">
    <source>
        <dbReference type="Proteomes" id="UP000663829"/>
    </source>
</evidence>
<accession>A0A815S8T5</accession>
<dbReference type="Proteomes" id="UP000663829">
    <property type="component" value="Unassembled WGS sequence"/>
</dbReference>
<feature type="non-terminal residue" evidence="1">
    <location>
        <position position="1"/>
    </location>
</feature>
<reference evidence="1" key="1">
    <citation type="submission" date="2021-02" db="EMBL/GenBank/DDBJ databases">
        <authorList>
            <person name="Nowell W R."/>
        </authorList>
    </citation>
    <scope>NUCLEOTIDE SEQUENCE</scope>
</reference>
<dbReference type="EMBL" id="CAJNOQ010021489">
    <property type="protein sequence ID" value="CAF1486936.1"/>
    <property type="molecule type" value="Genomic_DNA"/>
</dbReference>
<comment type="caution">
    <text evidence="1">The sequence shown here is derived from an EMBL/GenBank/DDBJ whole genome shotgun (WGS) entry which is preliminary data.</text>
</comment>